<evidence type="ECO:0000256" key="1">
    <source>
        <dbReference type="ARBA" id="ARBA00008791"/>
    </source>
</evidence>
<dbReference type="Pfam" id="PF00582">
    <property type="entry name" value="Usp"/>
    <property type="match status" value="1"/>
</dbReference>
<sequence>MSWKTVLYVTAPGEGDADLKAAIALCNSTGAHLSVLVMATAAPPPIGEYAAVVSEAWNEERQLDMKALSERVAHVSSVLGASEVSHDVTSTYCELALADGEVGAHAQYADLLLVGAGLPDERRVRTSVLEGGLFRSPAPVLLAPSDMPVRVDPEVIVLAWNSSLEASRAARHAIDLMKAAREVRVTLVDPDASEGANGEEPGADIASFLARHGINVTVDLLSSGQRPVAAVLKQHAMDVAAGMIVMGAYGHSRLREWIFGGVTREMLKQPPSVPMLVCH</sequence>
<dbReference type="EMBL" id="PZZZ01000002">
    <property type="protein sequence ID" value="PTM97334.1"/>
    <property type="molecule type" value="Genomic_DNA"/>
</dbReference>
<feature type="domain" description="UspA" evidence="2">
    <location>
        <begin position="156"/>
        <end position="278"/>
    </location>
</feature>
<protein>
    <submittedName>
        <fullName evidence="3">Nucleotide-binding universal stress UspA family protein</fullName>
    </submittedName>
</protein>
<dbReference type="Proteomes" id="UP000241247">
    <property type="component" value="Unassembled WGS sequence"/>
</dbReference>
<dbReference type="OrthoDB" id="9804721at2"/>
<dbReference type="PANTHER" id="PTHR46268">
    <property type="entry name" value="STRESS RESPONSE PROTEIN NHAX"/>
    <property type="match status" value="1"/>
</dbReference>
<dbReference type="InterPro" id="IPR006016">
    <property type="entry name" value="UspA"/>
</dbReference>
<comment type="similarity">
    <text evidence="1">Belongs to the universal stress protein A family.</text>
</comment>
<dbReference type="PANTHER" id="PTHR46268:SF15">
    <property type="entry name" value="UNIVERSAL STRESS PROTEIN HP_0031"/>
    <property type="match status" value="1"/>
</dbReference>
<evidence type="ECO:0000259" key="2">
    <source>
        <dbReference type="Pfam" id="PF00582"/>
    </source>
</evidence>
<proteinExistence type="inferred from homology"/>
<dbReference type="RefSeq" id="WP_108001625.1">
    <property type="nucleotide sequence ID" value="NZ_JBHEEX010000001.1"/>
</dbReference>
<gene>
    <name evidence="3" type="ORF">C7449_102204</name>
</gene>
<dbReference type="AlphaFoldDB" id="A0A2T5BEA1"/>
<dbReference type="Gene3D" id="3.40.50.12370">
    <property type="match status" value="1"/>
</dbReference>
<keyword evidence="4" id="KW-1185">Reference proteome</keyword>
<evidence type="ECO:0000313" key="4">
    <source>
        <dbReference type="Proteomes" id="UP000241247"/>
    </source>
</evidence>
<comment type="caution">
    <text evidence="3">The sequence shown here is derived from an EMBL/GenBank/DDBJ whole genome shotgun (WGS) entry which is preliminary data.</text>
</comment>
<name>A0A2T5BEA1_MYCDI</name>
<dbReference type="SUPFAM" id="SSF52402">
    <property type="entry name" value="Adenine nucleotide alpha hydrolases-like"/>
    <property type="match status" value="1"/>
</dbReference>
<evidence type="ECO:0000313" key="3">
    <source>
        <dbReference type="EMBL" id="PTM97334.1"/>
    </source>
</evidence>
<organism evidence="3 4">
    <name type="scientific">Mycoplana dimorpha</name>
    <dbReference type="NCBI Taxonomy" id="28320"/>
    <lineage>
        <taxon>Bacteria</taxon>
        <taxon>Pseudomonadati</taxon>
        <taxon>Pseudomonadota</taxon>
        <taxon>Alphaproteobacteria</taxon>
        <taxon>Hyphomicrobiales</taxon>
        <taxon>Rhizobiaceae</taxon>
        <taxon>Mycoplana</taxon>
    </lineage>
</organism>
<dbReference type="CDD" id="cd00293">
    <property type="entry name" value="USP-like"/>
    <property type="match status" value="1"/>
</dbReference>
<reference evidence="3 4" key="1">
    <citation type="submission" date="2018-04" db="EMBL/GenBank/DDBJ databases">
        <title>Genomic Encyclopedia of Type Strains, Phase IV (KMG-IV): sequencing the most valuable type-strain genomes for metagenomic binning, comparative biology and taxonomic classification.</title>
        <authorList>
            <person name="Goeker M."/>
        </authorList>
    </citation>
    <scope>NUCLEOTIDE SEQUENCE [LARGE SCALE GENOMIC DNA]</scope>
    <source>
        <strain evidence="3 4">DSM 7138</strain>
    </source>
</reference>
<accession>A0A2T5BEA1</accession>